<evidence type="ECO:0000313" key="3">
    <source>
        <dbReference type="Proteomes" id="UP000606008"/>
    </source>
</evidence>
<comment type="caution">
    <text evidence="2">The sequence shown here is derived from an EMBL/GenBank/DDBJ whole genome shotgun (WGS) entry which is preliminary data.</text>
</comment>
<evidence type="ECO:0000259" key="1">
    <source>
        <dbReference type="Pfam" id="PF09603"/>
    </source>
</evidence>
<reference evidence="2" key="1">
    <citation type="submission" date="2024-05" db="EMBL/GenBank/DDBJ databases">
        <authorList>
            <person name="Jung D.-H."/>
        </authorList>
    </citation>
    <scope>NUCLEOTIDE SEQUENCE</scope>
    <source>
        <strain evidence="2">JA-25</strain>
    </source>
</reference>
<feature type="domain" description="Fibrobacter succinogenes major paralogous" evidence="1">
    <location>
        <begin position="119"/>
        <end position="227"/>
    </location>
</feature>
<dbReference type="InterPro" id="IPR011871">
    <property type="entry name" value="Fib_succ_major"/>
</dbReference>
<organism evidence="2 3">
    <name type="scientific">Fibrivirga algicola</name>
    <dbReference type="NCBI Taxonomy" id="2950420"/>
    <lineage>
        <taxon>Bacteria</taxon>
        <taxon>Pseudomonadati</taxon>
        <taxon>Bacteroidota</taxon>
        <taxon>Cytophagia</taxon>
        <taxon>Cytophagales</taxon>
        <taxon>Spirosomataceae</taxon>
        <taxon>Fibrivirga</taxon>
    </lineage>
</organism>
<dbReference type="EMBL" id="WAEL01000001">
    <property type="protein sequence ID" value="NID09569.1"/>
    <property type="molecule type" value="Genomic_DNA"/>
</dbReference>
<keyword evidence="3" id="KW-1185">Reference proteome</keyword>
<protein>
    <recommendedName>
        <fullName evidence="1">Fibrobacter succinogenes major paralogous domain-containing protein</fullName>
    </recommendedName>
</protein>
<accession>A0ABX0QHJ3</accession>
<proteinExistence type="predicted"/>
<name>A0ABX0QHJ3_9BACT</name>
<gene>
    <name evidence="2" type="ORF">F7231_05260</name>
</gene>
<sequence length="253" mass="27471">MPTIATSRARPSAANFPSVSKAPGPHQISLLIMNVSWLSIRQLSALGWVLLVGISASLNLSCSRSSGTVDFPKPAPPLIPDSVRINGDTYPVRLIGSQRWITINYRGPGGIPFGTGTQKPIYGRYYTYAEVKAITLPPGWRLPTEADWISLIESQGIVLEQNSARKQEAVKKLLSTTNWRSLPGTNASGFDAHPAGYSTENMPPQDGDIAEFWAAGGASMSIQENSSGNHILRFYGNENDPSARYTLRLVNTQ</sequence>
<dbReference type="Proteomes" id="UP000606008">
    <property type="component" value="Unassembled WGS sequence"/>
</dbReference>
<dbReference type="Pfam" id="PF09603">
    <property type="entry name" value="Fib_succ_major"/>
    <property type="match status" value="1"/>
</dbReference>
<evidence type="ECO:0000313" key="2">
    <source>
        <dbReference type="EMBL" id="NID09569.1"/>
    </source>
</evidence>
<dbReference type="NCBIfam" id="TIGR02145">
    <property type="entry name" value="Fib_succ_major"/>
    <property type="match status" value="1"/>
</dbReference>